<gene>
    <name evidence="1" type="ORF">CK510_15055</name>
</gene>
<evidence type="ECO:0000313" key="2">
    <source>
        <dbReference type="Proteomes" id="UP000218238"/>
    </source>
</evidence>
<protein>
    <submittedName>
        <fullName evidence="1">Group 1 glycosyl transferase</fullName>
    </submittedName>
</protein>
<name>A0A2A2THM1_9CYAN</name>
<dbReference type="EMBL" id="NTFS01000158">
    <property type="protein sequence ID" value="PAX53244.1"/>
    <property type="molecule type" value="Genomic_DNA"/>
</dbReference>
<keyword evidence="1" id="KW-0808">Transferase</keyword>
<keyword evidence="2" id="KW-1185">Reference proteome</keyword>
<feature type="non-terminal residue" evidence="1">
    <location>
        <position position="208"/>
    </location>
</feature>
<dbReference type="AlphaFoldDB" id="A0A2A2THM1"/>
<dbReference type="Proteomes" id="UP000218238">
    <property type="component" value="Unassembled WGS sequence"/>
</dbReference>
<dbReference type="GO" id="GO:0016740">
    <property type="term" value="F:transferase activity"/>
    <property type="evidence" value="ECO:0007669"/>
    <property type="project" value="UniProtKB-KW"/>
</dbReference>
<organism evidence="1 2">
    <name type="scientific">Brunnivagina elsteri CCALA 953</name>
    <dbReference type="NCBI Taxonomy" id="987040"/>
    <lineage>
        <taxon>Bacteria</taxon>
        <taxon>Bacillati</taxon>
        <taxon>Cyanobacteriota</taxon>
        <taxon>Cyanophyceae</taxon>
        <taxon>Nostocales</taxon>
        <taxon>Calotrichaceae</taxon>
        <taxon>Brunnivagina</taxon>
    </lineage>
</organism>
<dbReference type="SUPFAM" id="SSF53756">
    <property type="entry name" value="UDP-Glycosyltransferase/glycogen phosphorylase"/>
    <property type="match status" value="1"/>
</dbReference>
<dbReference type="OrthoDB" id="526268at2"/>
<dbReference type="Gene3D" id="3.40.50.2000">
    <property type="entry name" value="Glycogen Phosphorylase B"/>
    <property type="match status" value="1"/>
</dbReference>
<sequence>MSKILFISAHTPTYKYPQAGQKIAFNHLQEYANSNHKIDILVIANQTEIDTASDLIDLLNNNIYFYPLTKIKKISSCLKHYNIPLKFATRSQSKVSVQITELISTNTYDIIHFEYSHAAVYLELIQALINPELTKTVISIHDIITQSLLRKTVNNSILGIEAARTFNYETKIYLTANHLWVLSQKDKDILTSLFSVSPNKISVKPPKL</sequence>
<reference evidence="1 2" key="1">
    <citation type="submission" date="2017-08" db="EMBL/GenBank/DDBJ databases">
        <title>Draft genome sequence of filamentous cyanobacterium Calothrix elsteri CCALA 953.</title>
        <authorList>
            <person name="Gagunashvili A.N."/>
            <person name="Elster J."/>
            <person name="Andresson O.S."/>
        </authorList>
    </citation>
    <scope>NUCLEOTIDE SEQUENCE [LARGE SCALE GENOMIC DNA]</scope>
    <source>
        <strain evidence="1 2">CCALA 953</strain>
    </source>
</reference>
<proteinExistence type="predicted"/>
<accession>A0A2A2THM1</accession>
<evidence type="ECO:0000313" key="1">
    <source>
        <dbReference type="EMBL" id="PAX53244.1"/>
    </source>
</evidence>
<comment type="caution">
    <text evidence="1">The sequence shown here is derived from an EMBL/GenBank/DDBJ whole genome shotgun (WGS) entry which is preliminary data.</text>
</comment>